<keyword evidence="5 6" id="KW-0472">Membrane</keyword>
<dbReference type="Proteomes" id="UP000651452">
    <property type="component" value="Unassembled WGS sequence"/>
</dbReference>
<evidence type="ECO:0000256" key="6">
    <source>
        <dbReference type="SAM" id="Phobius"/>
    </source>
</evidence>
<feature type="transmembrane region" description="Helical" evidence="6">
    <location>
        <begin position="550"/>
        <end position="568"/>
    </location>
</feature>
<dbReference type="OrthoDB" id="440553at2759"/>
<dbReference type="InterPro" id="IPR011701">
    <property type="entry name" value="MFS"/>
</dbReference>
<evidence type="ECO:0000256" key="4">
    <source>
        <dbReference type="ARBA" id="ARBA00022989"/>
    </source>
</evidence>
<keyword evidence="3 6" id="KW-0812">Transmembrane</keyword>
<organism evidence="8 9">
    <name type="scientific">Ascochyta lentis</name>
    <dbReference type="NCBI Taxonomy" id="205686"/>
    <lineage>
        <taxon>Eukaryota</taxon>
        <taxon>Fungi</taxon>
        <taxon>Dikarya</taxon>
        <taxon>Ascomycota</taxon>
        <taxon>Pezizomycotina</taxon>
        <taxon>Dothideomycetes</taxon>
        <taxon>Pleosporomycetidae</taxon>
        <taxon>Pleosporales</taxon>
        <taxon>Pleosporineae</taxon>
        <taxon>Didymellaceae</taxon>
        <taxon>Ascochyta</taxon>
    </lineage>
</organism>
<feature type="transmembrane region" description="Helical" evidence="6">
    <location>
        <begin position="452"/>
        <end position="472"/>
    </location>
</feature>
<evidence type="ECO:0000256" key="2">
    <source>
        <dbReference type="ARBA" id="ARBA00022448"/>
    </source>
</evidence>
<dbReference type="SUPFAM" id="SSF103473">
    <property type="entry name" value="MFS general substrate transporter"/>
    <property type="match status" value="1"/>
</dbReference>
<feature type="transmembrane region" description="Helical" evidence="6">
    <location>
        <begin position="523"/>
        <end position="544"/>
    </location>
</feature>
<keyword evidence="2" id="KW-0813">Transport</keyword>
<keyword evidence="9" id="KW-1185">Reference proteome</keyword>
<comment type="subcellular location">
    <subcellularLocation>
        <location evidence="1">Membrane</location>
        <topology evidence="1">Multi-pass membrane protein</topology>
    </subcellularLocation>
</comment>
<dbReference type="PROSITE" id="PS50850">
    <property type="entry name" value="MFS"/>
    <property type="match status" value="1"/>
</dbReference>
<evidence type="ECO:0000259" key="7">
    <source>
        <dbReference type="PROSITE" id="PS50850"/>
    </source>
</evidence>
<dbReference type="AlphaFoldDB" id="A0A8H7J6K4"/>
<name>A0A8H7J6K4_9PLEO</name>
<reference evidence="8" key="2">
    <citation type="submission" date="2020-09" db="EMBL/GenBank/DDBJ databases">
        <title>Reference genome assembly for Australian Ascochyta lentis isolate Al4.</title>
        <authorList>
            <person name="Lee R.C."/>
            <person name="Farfan-Caceres L.M."/>
            <person name="Debler J.W."/>
            <person name="Williams A.H."/>
            <person name="Henares B.M."/>
        </authorList>
    </citation>
    <scope>NUCLEOTIDE SEQUENCE</scope>
    <source>
        <strain evidence="8">Al4</strain>
    </source>
</reference>
<dbReference type="Gene3D" id="1.20.1250.20">
    <property type="entry name" value="MFS general substrate transporter like domains"/>
    <property type="match status" value="1"/>
</dbReference>
<accession>A0A8H7J6K4</accession>
<protein>
    <recommendedName>
        <fullName evidence="7">Major facilitator superfamily (MFS) profile domain-containing protein</fullName>
    </recommendedName>
</protein>
<feature type="transmembrane region" description="Helical" evidence="6">
    <location>
        <begin position="389"/>
        <end position="409"/>
    </location>
</feature>
<dbReference type="GO" id="GO:0022857">
    <property type="term" value="F:transmembrane transporter activity"/>
    <property type="evidence" value="ECO:0007669"/>
    <property type="project" value="InterPro"/>
</dbReference>
<evidence type="ECO:0000256" key="5">
    <source>
        <dbReference type="ARBA" id="ARBA00023136"/>
    </source>
</evidence>
<reference evidence="8" key="1">
    <citation type="submission" date="2018-12" db="EMBL/GenBank/DDBJ databases">
        <authorList>
            <person name="Syme R.A."/>
            <person name="Farfan-Caceres L."/>
            <person name="Lichtenzveig J."/>
        </authorList>
    </citation>
    <scope>NUCLEOTIDE SEQUENCE</scope>
    <source>
        <strain evidence="8">Al4</strain>
    </source>
</reference>
<dbReference type="GO" id="GO:0005886">
    <property type="term" value="C:plasma membrane"/>
    <property type="evidence" value="ECO:0007669"/>
    <property type="project" value="TreeGrafter"/>
</dbReference>
<dbReference type="PANTHER" id="PTHR23502">
    <property type="entry name" value="MAJOR FACILITATOR SUPERFAMILY"/>
    <property type="match status" value="1"/>
</dbReference>
<feature type="transmembrane region" description="Helical" evidence="6">
    <location>
        <begin position="352"/>
        <end position="369"/>
    </location>
</feature>
<sequence>MAARFWRVEEQVQEPRRMARRFTTLEGWCEVREGVYVLRQKTLALTLGQEFDPEHYNEDRTRFAAFRKAETRDVGPNIDLRRESVLEKGQTSAGTSNSVSPEKPYHVYSSKQKWAVVALIGVAGLFSGLSSNIYFPSLDAIATDLHIRTQDVNLTITSYLIIQGISPLLWGSLSDTLGRRPIYVYSFLVYIVSNIALSFSPNFTVLLLFRGLQAAGSASTVSIGNGVIQDITHASERGGFMSIYQAIRNFSIAAGPVLGGILANFLGFRSIFIFLLVLSSITILAIIIILPETLRSIAGDGSVRLTGIHQPLIQKFVKGTDNLKDRDEPYVRPPVVFGTFIKPLLLLKRKEILLNLVFGGAVYAIWSMVTSSTTALFKQSFLLNELEIGFAFVPNGLGTIVGSAIIGILMDRSYKQTVADYHEEHDISSHPEVSQNSVPANLPIVKARLKHIPWIMALFIASTTLYGFSLGIKSLIELPGWITVPLVLQFLIAATSNAVFAINQTLVSDLCPGRAAGSTAVNNLVRCSMGAAGVALIDNLIAAIGVGPSFAGLGLVAVSLCPLFVMQWY</sequence>
<feature type="domain" description="Major facilitator superfamily (MFS) profile" evidence="7">
    <location>
        <begin position="116"/>
        <end position="569"/>
    </location>
</feature>
<feature type="transmembrane region" description="Helical" evidence="6">
    <location>
        <begin position="271"/>
        <end position="290"/>
    </location>
</feature>
<dbReference type="InterPro" id="IPR036259">
    <property type="entry name" value="MFS_trans_sf"/>
</dbReference>
<dbReference type="FunFam" id="1.20.1250.20:FF:000172">
    <property type="entry name" value="MFS multidrug resistance transporter"/>
    <property type="match status" value="1"/>
</dbReference>
<feature type="transmembrane region" description="Helical" evidence="6">
    <location>
        <begin position="182"/>
        <end position="209"/>
    </location>
</feature>
<dbReference type="PANTHER" id="PTHR23502:SF26">
    <property type="entry name" value="MAJOR FACILITATOR SUPERFAMILY (MFS) PROFILE DOMAIN-CONTAINING PROTEIN"/>
    <property type="match status" value="1"/>
</dbReference>
<dbReference type="InterPro" id="IPR020846">
    <property type="entry name" value="MFS_dom"/>
</dbReference>
<evidence type="ECO:0000256" key="3">
    <source>
        <dbReference type="ARBA" id="ARBA00022692"/>
    </source>
</evidence>
<dbReference type="EMBL" id="RZGK01000007">
    <property type="protein sequence ID" value="KAF9698056.1"/>
    <property type="molecule type" value="Genomic_DNA"/>
</dbReference>
<evidence type="ECO:0000256" key="1">
    <source>
        <dbReference type="ARBA" id="ARBA00004141"/>
    </source>
</evidence>
<feature type="transmembrane region" description="Helical" evidence="6">
    <location>
        <begin position="478"/>
        <end position="502"/>
    </location>
</feature>
<evidence type="ECO:0000313" key="8">
    <source>
        <dbReference type="EMBL" id="KAF9698056.1"/>
    </source>
</evidence>
<gene>
    <name evidence="8" type="ORF">EKO04_004227</name>
</gene>
<comment type="caution">
    <text evidence="8">The sequence shown here is derived from an EMBL/GenBank/DDBJ whole genome shotgun (WGS) entry which is preliminary data.</text>
</comment>
<dbReference type="Gene3D" id="1.20.1720.10">
    <property type="entry name" value="Multidrug resistance protein D"/>
    <property type="match status" value="1"/>
</dbReference>
<dbReference type="Pfam" id="PF07690">
    <property type="entry name" value="MFS_1"/>
    <property type="match status" value="1"/>
</dbReference>
<feature type="transmembrane region" description="Helical" evidence="6">
    <location>
        <begin position="114"/>
        <end position="135"/>
    </location>
</feature>
<keyword evidence="4 6" id="KW-1133">Transmembrane helix</keyword>
<proteinExistence type="predicted"/>
<evidence type="ECO:0000313" key="9">
    <source>
        <dbReference type="Proteomes" id="UP000651452"/>
    </source>
</evidence>